<name>A0A2A4FH01_9BURK</name>
<reference evidence="1 2" key="1">
    <citation type="submission" date="2017-01" db="EMBL/GenBank/DDBJ databases">
        <title>Whole-Genome Shotgun Sequencing of Two beta-Proteobacterial Species in Search of the Bulgecin Biosynthetic Cluster.</title>
        <authorList>
            <person name="Horsman M.E."/>
            <person name="Marous D.R."/>
            <person name="Li R."/>
            <person name="Oliver R.A."/>
            <person name="Byun B."/>
            <person name="Emrich S.J."/>
            <person name="Boggess B."/>
            <person name="Townsend C.A."/>
            <person name="Mobashery S."/>
        </authorList>
    </citation>
    <scope>NUCLEOTIDE SEQUENCE [LARGE SCALE GENOMIC DNA]</scope>
    <source>
        <strain evidence="1 2">ATCC 31433</strain>
    </source>
</reference>
<dbReference type="Proteomes" id="UP000217994">
    <property type="component" value="Unassembled WGS sequence"/>
</dbReference>
<dbReference type="AlphaFoldDB" id="A0A2A4FH01"/>
<comment type="caution">
    <text evidence="1">The sequence shown here is derived from an EMBL/GenBank/DDBJ whole genome shotgun (WGS) entry which is preliminary data.</text>
</comment>
<accession>A0A2A4FH01</accession>
<organism evidence="1 2">
    <name type="scientific">Burkholderia ubonensis subsp. mesacidophila</name>
    <dbReference type="NCBI Taxonomy" id="265293"/>
    <lineage>
        <taxon>Bacteria</taxon>
        <taxon>Pseudomonadati</taxon>
        <taxon>Pseudomonadota</taxon>
        <taxon>Betaproteobacteria</taxon>
        <taxon>Burkholderiales</taxon>
        <taxon>Burkholderiaceae</taxon>
        <taxon>Burkholderia</taxon>
        <taxon>Burkholderia cepacia complex</taxon>
    </lineage>
</organism>
<gene>
    <name evidence="1" type="ORF">BZL54_07690</name>
</gene>
<proteinExistence type="predicted"/>
<evidence type="ECO:0008006" key="3">
    <source>
        <dbReference type="Google" id="ProtNLM"/>
    </source>
</evidence>
<evidence type="ECO:0000313" key="2">
    <source>
        <dbReference type="Proteomes" id="UP000217994"/>
    </source>
</evidence>
<dbReference type="EMBL" id="MTZU01000022">
    <property type="protein sequence ID" value="PCE33003.1"/>
    <property type="molecule type" value="Genomic_DNA"/>
</dbReference>
<sequence length="151" mass="16691">MLVACVLAIVIVAARTRIHFGYFDDDKAAAVLAESRFVEQYNAQHFGEIFDGATDGFKTGVSREQLVAMLKYGFDLYGPLMGDEGAATTCFPEQVRMVRWFKSSKGSDLTVKLIWHVPDGKHARLAWLNLETGHAAFDPEIVKAHACGSRP</sequence>
<evidence type="ECO:0000313" key="1">
    <source>
        <dbReference type="EMBL" id="PCE33003.1"/>
    </source>
</evidence>
<protein>
    <recommendedName>
        <fullName evidence="3">Nuclear transport factor 2 family protein</fullName>
    </recommendedName>
</protein>